<name>A0AAW0MXC2_9GOBI</name>
<feature type="domain" description="C-type lectin" evidence="2">
    <location>
        <begin position="17"/>
        <end position="144"/>
    </location>
</feature>
<dbReference type="InterPro" id="IPR016186">
    <property type="entry name" value="C-type_lectin-like/link_sf"/>
</dbReference>
<feature type="domain" description="C-type lectin" evidence="2">
    <location>
        <begin position="149"/>
        <end position="260"/>
    </location>
</feature>
<evidence type="ECO:0000313" key="4">
    <source>
        <dbReference type="Proteomes" id="UP001460270"/>
    </source>
</evidence>
<evidence type="ECO:0000256" key="1">
    <source>
        <dbReference type="ARBA" id="ARBA00023157"/>
    </source>
</evidence>
<sequence length="326" mass="37198">MAALTVVPAPLSALAAASSQQFQFVYELKTQDEARSYCREHYADLATVESLEDAVMLDKMADRSRLTNPNGFPYRAWIGLYDDVNTWSWSLSDPAYYSEGQENYRNWFVEEPGNQGGNEFCVMTNLDGFWRDVSCTMQYFAICVDLKGLFGETLVLTTAALTWEEAQQYCRQHHTDLASVRDAAQNAQLQALVGSNPWVWFGLRRQPWRWLDGNNSTFTYWKSGQPDNGASNEHCVAANFEDAGKWEDWSCDFKTAFICSGWPVKNYRIKLQVKTMSVNLNEPEVTEEVRSQIKQHLRTANATELLNVRWAEDANGTVFNKKIPTL</sequence>
<dbReference type="EMBL" id="JBBPFD010000020">
    <property type="protein sequence ID" value="KAK7884385.1"/>
    <property type="molecule type" value="Genomic_DNA"/>
</dbReference>
<dbReference type="Gene3D" id="3.10.100.10">
    <property type="entry name" value="Mannose-Binding Protein A, subunit A"/>
    <property type="match status" value="2"/>
</dbReference>
<dbReference type="Proteomes" id="UP001460270">
    <property type="component" value="Unassembled WGS sequence"/>
</dbReference>
<dbReference type="Pfam" id="PF00059">
    <property type="entry name" value="Lectin_C"/>
    <property type="match status" value="2"/>
</dbReference>
<proteinExistence type="predicted"/>
<reference evidence="4" key="1">
    <citation type="submission" date="2024-04" db="EMBL/GenBank/DDBJ databases">
        <title>Salinicola lusitanus LLJ914,a marine bacterium isolated from the Okinawa Trough.</title>
        <authorList>
            <person name="Li J."/>
        </authorList>
    </citation>
    <scope>NUCLEOTIDE SEQUENCE [LARGE SCALE GENOMIC DNA]</scope>
</reference>
<dbReference type="PROSITE" id="PS50041">
    <property type="entry name" value="C_TYPE_LECTIN_2"/>
    <property type="match status" value="2"/>
</dbReference>
<accession>A0AAW0MXC2</accession>
<dbReference type="PANTHER" id="PTHR45784">
    <property type="entry name" value="C-TYPE LECTIN DOMAIN FAMILY 20 MEMBER A-RELATED"/>
    <property type="match status" value="1"/>
</dbReference>
<comment type="caution">
    <text evidence="3">The sequence shown here is derived from an EMBL/GenBank/DDBJ whole genome shotgun (WGS) entry which is preliminary data.</text>
</comment>
<dbReference type="InterPro" id="IPR018378">
    <property type="entry name" value="C-type_lectin_CS"/>
</dbReference>
<protein>
    <recommendedName>
        <fullName evidence="2">C-type lectin domain-containing protein</fullName>
    </recommendedName>
</protein>
<keyword evidence="1" id="KW-1015">Disulfide bond</keyword>
<dbReference type="AlphaFoldDB" id="A0AAW0MXC2"/>
<dbReference type="PROSITE" id="PS00615">
    <property type="entry name" value="C_TYPE_LECTIN_1"/>
    <property type="match status" value="2"/>
</dbReference>
<dbReference type="SUPFAM" id="SSF56436">
    <property type="entry name" value="C-type lectin-like"/>
    <property type="match status" value="2"/>
</dbReference>
<dbReference type="PANTHER" id="PTHR45784:SF3">
    <property type="entry name" value="C-TYPE LECTIN DOMAIN FAMILY 4 MEMBER K-LIKE-RELATED"/>
    <property type="match status" value="1"/>
</dbReference>
<evidence type="ECO:0000259" key="2">
    <source>
        <dbReference type="PROSITE" id="PS50041"/>
    </source>
</evidence>
<evidence type="ECO:0000313" key="3">
    <source>
        <dbReference type="EMBL" id="KAK7884385.1"/>
    </source>
</evidence>
<dbReference type="InterPro" id="IPR016187">
    <property type="entry name" value="CTDL_fold"/>
</dbReference>
<organism evidence="3 4">
    <name type="scientific">Mugilogobius chulae</name>
    <name type="common">yellowstripe goby</name>
    <dbReference type="NCBI Taxonomy" id="88201"/>
    <lineage>
        <taxon>Eukaryota</taxon>
        <taxon>Metazoa</taxon>
        <taxon>Chordata</taxon>
        <taxon>Craniata</taxon>
        <taxon>Vertebrata</taxon>
        <taxon>Euteleostomi</taxon>
        <taxon>Actinopterygii</taxon>
        <taxon>Neopterygii</taxon>
        <taxon>Teleostei</taxon>
        <taxon>Neoteleostei</taxon>
        <taxon>Acanthomorphata</taxon>
        <taxon>Gobiaria</taxon>
        <taxon>Gobiiformes</taxon>
        <taxon>Gobioidei</taxon>
        <taxon>Gobiidae</taxon>
        <taxon>Gobionellinae</taxon>
        <taxon>Mugilogobius</taxon>
    </lineage>
</organism>
<dbReference type="SMART" id="SM00034">
    <property type="entry name" value="CLECT"/>
    <property type="match status" value="2"/>
</dbReference>
<dbReference type="InterPro" id="IPR001304">
    <property type="entry name" value="C-type_lectin-like"/>
</dbReference>
<keyword evidence="4" id="KW-1185">Reference proteome</keyword>
<gene>
    <name evidence="3" type="ORF">WMY93_027508</name>
</gene>